<dbReference type="InterPro" id="IPR036058">
    <property type="entry name" value="Kazal_dom_sf"/>
</dbReference>
<dbReference type="SMART" id="SM00280">
    <property type="entry name" value="KAZAL"/>
    <property type="match status" value="1"/>
</dbReference>
<evidence type="ECO:0000313" key="4">
    <source>
        <dbReference type="RefSeq" id="XP_033173909.1"/>
    </source>
</evidence>
<dbReference type="PROSITE" id="PS00282">
    <property type="entry name" value="KAZAL_1"/>
    <property type="match status" value="1"/>
</dbReference>
<gene>
    <name evidence="4" type="primary">LOC117150884</name>
</gene>
<name>A0A6P8LFC2_DROMA</name>
<feature type="chain" id="PRO_5028237981" evidence="1">
    <location>
        <begin position="22"/>
        <end position="66"/>
    </location>
</feature>
<organism evidence="3 4">
    <name type="scientific">Drosophila mauritiana</name>
    <name type="common">Fruit fly</name>
    <dbReference type="NCBI Taxonomy" id="7226"/>
    <lineage>
        <taxon>Eukaryota</taxon>
        <taxon>Metazoa</taxon>
        <taxon>Ecdysozoa</taxon>
        <taxon>Arthropoda</taxon>
        <taxon>Hexapoda</taxon>
        <taxon>Insecta</taxon>
        <taxon>Pterygota</taxon>
        <taxon>Neoptera</taxon>
        <taxon>Endopterygota</taxon>
        <taxon>Diptera</taxon>
        <taxon>Brachycera</taxon>
        <taxon>Muscomorpha</taxon>
        <taxon>Ephydroidea</taxon>
        <taxon>Drosophilidae</taxon>
        <taxon>Drosophila</taxon>
        <taxon>Sophophora</taxon>
    </lineage>
</organism>
<dbReference type="SUPFAM" id="SSF100895">
    <property type="entry name" value="Kazal-type serine protease inhibitors"/>
    <property type="match status" value="1"/>
</dbReference>
<feature type="domain" description="Kazal-like" evidence="2">
    <location>
        <begin position="1"/>
        <end position="66"/>
    </location>
</feature>
<reference evidence="4" key="1">
    <citation type="submission" date="2025-08" db="UniProtKB">
        <authorList>
            <consortium name="RefSeq"/>
        </authorList>
    </citation>
    <scope>IDENTIFICATION</scope>
    <source>
        <strain evidence="4">Mau12</strain>
        <tissue evidence="4">Whole Body</tissue>
    </source>
</reference>
<accession>A0A6P8LFC2</accession>
<dbReference type="Proteomes" id="UP000515162">
    <property type="component" value="Chromosome 2L"/>
</dbReference>
<evidence type="ECO:0000256" key="1">
    <source>
        <dbReference type="SAM" id="SignalP"/>
    </source>
</evidence>
<dbReference type="InterPro" id="IPR002350">
    <property type="entry name" value="Kazal_dom"/>
</dbReference>
<dbReference type="RefSeq" id="XP_033173909.1">
    <property type="nucleotide sequence ID" value="XM_033318018.1"/>
</dbReference>
<dbReference type="Gene3D" id="3.30.60.30">
    <property type="match status" value="1"/>
</dbReference>
<evidence type="ECO:0000313" key="3">
    <source>
        <dbReference type="Proteomes" id="UP000515162"/>
    </source>
</evidence>
<keyword evidence="1" id="KW-0732">Signal</keyword>
<protein>
    <submittedName>
        <fullName evidence="4">Leech-derived tryptase inhibitor C</fullName>
    </submittedName>
</protein>
<proteinExistence type="predicted"/>
<keyword evidence="3" id="KW-1185">Reference proteome</keyword>
<dbReference type="GeneID" id="117150884"/>
<feature type="signal peptide" evidence="1">
    <location>
        <begin position="1"/>
        <end position="21"/>
    </location>
</feature>
<dbReference type="PROSITE" id="PS51465">
    <property type="entry name" value="KAZAL_2"/>
    <property type="match status" value="1"/>
</dbReference>
<dbReference type="Pfam" id="PF00050">
    <property type="entry name" value="Kazal_1"/>
    <property type="match status" value="1"/>
</dbReference>
<sequence length="66" mass="7452">MRCNNFFLAVCLLAALLLTEAQKSRCRCPKIFEPVCGSDNITYSHLCLLICKASHENVNYVKKGRC</sequence>
<dbReference type="AlphaFoldDB" id="A0A6P8LFC2"/>
<evidence type="ECO:0000259" key="2">
    <source>
        <dbReference type="PROSITE" id="PS51465"/>
    </source>
</evidence>